<keyword evidence="4" id="KW-1185">Reference proteome</keyword>
<proteinExistence type="predicted"/>
<sequence>MTLSLLVVAIAFYLKGAISDDSRFYFLLSIISLAGLVAYVIFLSLGIGAIPWIIMSERSENGSYRNNCL</sequence>
<dbReference type="Gramene" id="ONK55340">
    <property type="protein sequence ID" value="ONK55340"/>
    <property type="gene ID" value="A4U43_UnF4600"/>
</dbReference>
<organism evidence="3 4">
    <name type="scientific">Asparagus officinalis</name>
    <name type="common">Garden asparagus</name>
    <dbReference type="NCBI Taxonomy" id="4686"/>
    <lineage>
        <taxon>Eukaryota</taxon>
        <taxon>Viridiplantae</taxon>
        <taxon>Streptophyta</taxon>
        <taxon>Embryophyta</taxon>
        <taxon>Tracheophyta</taxon>
        <taxon>Spermatophyta</taxon>
        <taxon>Magnoliopsida</taxon>
        <taxon>Liliopsida</taxon>
        <taxon>Asparagales</taxon>
        <taxon>Asparagaceae</taxon>
        <taxon>Asparagoideae</taxon>
        <taxon>Asparagus</taxon>
    </lineage>
</organism>
<accession>A0A1R3L6U5</accession>
<keyword evidence="1" id="KW-0472">Membrane</keyword>
<dbReference type="Gene3D" id="1.20.1250.20">
    <property type="entry name" value="MFS general substrate transporter like domains"/>
    <property type="match status" value="1"/>
</dbReference>
<reference evidence="4" key="1">
    <citation type="journal article" date="2017" name="Nat. Commun.">
        <title>The asparagus genome sheds light on the origin and evolution of a young Y chromosome.</title>
        <authorList>
            <person name="Harkess A."/>
            <person name="Zhou J."/>
            <person name="Xu C."/>
            <person name="Bowers J.E."/>
            <person name="Van der Hulst R."/>
            <person name="Ayyampalayam S."/>
            <person name="Mercati F."/>
            <person name="Riccardi P."/>
            <person name="McKain M.R."/>
            <person name="Kakrana A."/>
            <person name="Tang H."/>
            <person name="Ray J."/>
            <person name="Groenendijk J."/>
            <person name="Arikit S."/>
            <person name="Mathioni S.M."/>
            <person name="Nakano M."/>
            <person name="Shan H."/>
            <person name="Telgmann-Rauber A."/>
            <person name="Kanno A."/>
            <person name="Yue Z."/>
            <person name="Chen H."/>
            <person name="Li W."/>
            <person name="Chen Y."/>
            <person name="Xu X."/>
            <person name="Zhang Y."/>
            <person name="Luo S."/>
            <person name="Chen H."/>
            <person name="Gao J."/>
            <person name="Mao Z."/>
            <person name="Pires J.C."/>
            <person name="Luo M."/>
            <person name="Kudrna D."/>
            <person name="Wing R.A."/>
            <person name="Meyers B.C."/>
            <person name="Yi K."/>
            <person name="Kong H."/>
            <person name="Lavrijsen P."/>
            <person name="Sunseri F."/>
            <person name="Falavigna A."/>
            <person name="Ye Y."/>
            <person name="Leebens-Mack J.H."/>
            <person name="Chen G."/>
        </authorList>
    </citation>
    <scope>NUCLEOTIDE SEQUENCE [LARGE SCALE GENOMIC DNA]</scope>
    <source>
        <strain evidence="4">cv. DH0086</strain>
    </source>
</reference>
<feature type="chain" id="PRO_5012819845" evidence="2">
    <location>
        <begin position="20"/>
        <end position="69"/>
    </location>
</feature>
<evidence type="ECO:0000256" key="1">
    <source>
        <dbReference type="SAM" id="Phobius"/>
    </source>
</evidence>
<protein>
    <submittedName>
        <fullName evidence="3">Uncharacterized protein</fullName>
    </submittedName>
</protein>
<keyword evidence="2" id="KW-0732">Signal</keyword>
<feature type="signal peptide" evidence="2">
    <location>
        <begin position="1"/>
        <end position="19"/>
    </location>
</feature>
<name>A0A1R3L6U5_ASPOF</name>
<evidence type="ECO:0000313" key="4">
    <source>
        <dbReference type="Proteomes" id="UP000243459"/>
    </source>
</evidence>
<dbReference type="EMBL" id="KV863553">
    <property type="protein sequence ID" value="ONK55340.1"/>
    <property type="molecule type" value="Genomic_DNA"/>
</dbReference>
<evidence type="ECO:0000256" key="2">
    <source>
        <dbReference type="SAM" id="SignalP"/>
    </source>
</evidence>
<dbReference type="AlphaFoldDB" id="A0A1R3L6U5"/>
<dbReference type="Proteomes" id="UP000243459">
    <property type="component" value="Unassembled WGS sequence"/>
</dbReference>
<feature type="transmembrane region" description="Helical" evidence="1">
    <location>
        <begin position="29"/>
        <end position="55"/>
    </location>
</feature>
<gene>
    <name evidence="3" type="ORF">A4U43_UnF4600</name>
</gene>
<evidence type="ECO:0000313" key="3">
    <source>
        <dbReference type="EMBL" id="ONK55340.1"/>
    </source>
</evidence>
<dbReference type="InterPro" id="IPR036259">
    <property type="entry name" value="MFS_trans_sf"/>
</dbReference>
<keyword evidence="1" id="KW-0812">Transmembrane</keyword>
<keyword evidence="1" id="KW-1133">Transmembrane helix</keyword>